<evidence type="ECO:0000313" key="2">
    <source>
        <dbReference type="Proteomes" id="UP000003706"/>
    </source>
</evidence>
<name>H1KXK4_9EURY</name>
<dbReference type="OrthoDB" id="80045at2157"/>
<keyword evidence="2" id="KW-1185">Reference proteome</keyword>
<dbReference type="RefSeq" id="WP_007043971.1">
    <property type="nucleotide sequence ID" value="NZ_AGJL01000010.1"/>
</dbReference>
<proteinExistence type="predicted"/>
<comment type="caution">
    <text evidence="1">The sequence shown here is derived from an EMBL/GenBank/DDBJ whole genome shotgun (WGS) entry which is preliminary data.</text>
</comment>
<protein>
    <recommendedName>
        <fullName evidence="3">DUF749 domain-containing protein</fullName>
    </recommendedName>
</protein>
<dbReference type="InterPro" id="IPR035933">
    <property type="entry name" value="MTH1880"/>
</dbReference>
<evidence type="ECO:0008006" key="3">
    <source>
        <dbReference type="Google" id="ProtNLM"/>
    </source>
</evidence>
<dbReference type="SUPFAM" id="SSF75412">
    <property type="entry name" value="Hypothetical protein MTH1880"/>
    <property type="match status" value="1"/>
</dbReference>
<dbReference type="Gene3D" id="3.30.160.120">
    <property type="entry name" value="Hypothetical protein MTH1880"/>
    <property type="match status" value="1"/>
</dbReference>
<dbReference type="AlphaFoldDB" id="H1KXK4"/>
<organism evidence="1 2">
    <name type="scientific">Methanotorris formicicus Mc-S-70</name>
    <dbReference type="NCBI Taxonomy" id="647171"/>
    <lineage>
        <taxon>Archaea</taxon>
        <taxon>Methanobacteriati</taxon>
        <taxon>Methanobacteriota</taxon>
        <taxon>Methanomada group</taxon>
        <taxon>Methanococci</taxon>
        <taxon>Methanococcales</taxon>
        <taxon>Methanocaldococcaceae</taxon>
        <taxon>Methanotorris</taxon>
    </lineage>
</organism>
<dbReference type="EMBL" id="AGJL01000010">
    <property type="protein sequence ID" value="EHP88077.1"/>
    <property type="molecule type" value="Genomic_DNA"/>
</dbReference>
<accession>H1KXK4</accession>
<dbReference type="Pfam" id="PF05370">
    <property type="entry name" value="DUF749"/>
    <property type="match status" value="1"/>
</dbReference>
<dbReference type="Proteomes" id="UP000003706">
    <property type="component" value="Unassembled WGS sequence"/>
</dbReference>
<evidence type="ECO:0000313" key="1">
    <source>
        <dbReference type="EMBL" id="EHP88077.1"/>
    </source>
</evidence>
<gene>
    <name evidence="1" type="ORF">MetfoDRAFT_0527</name>
</gene>
<dbReference type="STRING" id="647171.MetfoDRAFT_0527"/>
<dbReference type="InterPro" id="IPR008032">
    <property type="entry name" value="DUF749"/>
</dbReference>
<reference evidence="1 2" key="1">
    <citation type="submission" date="2011-09" db="EMBL/GenBank/DDBJ databases">
        <title>The draft genome of Methanotorris formicicus Mc-S-70.</title>
        <authorList>
            <consortium name="US DOE Joint Genome Institute (JGI-PGF)"/>
            <person name="Lucas S."/>
            <person name="Han J."/>
            <person name="Lapidus A."/>
            <person name="Cheng J.-F."/>
            <person name="Goodwin L."/>
            <person name="Pitluck S."/>
            <person name="Peters L."/>
            <person name="Land M.L."/>
            <person name="Hauser L."/>
            <person name="Sieprawska-Lupa M."/>
            <person name="Takai K."/>
            <person name="Miyazaki J."/>
            <person name="Whitman W."/>
            <person name="Woyke T.J."/>
        </authorList>
    </citation>
    <scope>NUCLEOTIDE SEQUENCE [LARGE SCALE GENOMIC DNA]</scope>
    <source>
        <strain evidence="1 2">Mc-S-70</strain>
    </source>
</reference>
<sequence>MGEFVATLLTILKVEDGLNSELGDFIKVRAAIEDRKLKNDDIVAVFNIQGTTSYQVFFLDEDTEVDEIKEKLDKLNVRLNYDSEEALKRYINARRGRNERC</sequence>